<dbReference type="SMART" id="SM00062">
    <property type="entry name" value="PBPb"/>
    <property type="match status" value="1"/>
</dbReference>
<feature type="signal peptide" evidence="3">
    <location>
        <begin position="1"/>
        <end position="21"/>
    </location>
</feature>
<dbReference type="GO" id="GO:0055085">
    <property type="term" value="P:transmembrane transport"/>
    <property type="evidence" value="ECO:0007669"/>
    <property type="project" value="InterPro"/>
</dbReference>
<comment type="similarity">
    <text evidence="1">Belongs to the phosphate/phosphite/phosphonate binding protein family.</text>
</comment>
<organism evidence="5 6">
    <name type="scientific">Candidatus Lactobacillus pullistercoris</name>
    <dbReference type="NCBI Taxonomy" id="2838636"/>
    <lineage>
        <taxon>Bacteria</taxon>
        <taxon>Bacillati</taxon>
        <taxon>Bacillota</taxon>
        <taxon>Bacilli</taxon>
        <taxon>Lactobacillales</taxon>
        <taxon>Lactobacillaceae</taxon>
        <taxon>Lactobacillus</taxon>
    </lineage>
</organism>
<dbReference type="EMBL" id="JAHLFT010000024">
    <property type="protein sequence ID" value="MBU3827911.1"/>
    <property type="molecule type" value="Genomic_DNA"/>
</dbReference>
<evidence type="ECO:0000256" key="2">
    <source>
        <dbReference type="ARBA" id="ARBA00022729"/>
    </source>
</evidence>
<dbReference type="PANTHER" id="PTHR35841">
    <property type="entry name" value="PHOSPHONATES-BINDING PERIPLASMIC PROTEIN"/>
    <property type="match status" value="1"/>
</dbReference>
<dbReference type="Proteomes" id="UP000823844">
    <property type="component" value="Unassembled WGS sequence"/>
</dbReference>
<dbReference type="Gene3D" id="3.40.190.10">
    <property type="entry name" value="Periplasmic binding protein-like II"/>
    <property type="match status" value="2"/>
</dbReference>
<dbReference type="PROSITE" id="PS51257">
    <property type="entry name" value="PROKAR_LIPOPROTEIN"/>
    <property type="match status" value="1"/>
</dbReference>
<gene>
    <name evidence="5" type="ORF">H9806_01950</name>
</gene>
<protein>
    <submittedName>
        <fullName evidence="5">Phosphate/phosphite/phosphonate ABC transporter substrate-binding protein</fullName>
    </submittedName>
</protein>
<dbReference type="PANTHER" id="PTHR35841:SF1">
    <property type="entry name" value="PHOSPHONATES-BINDING PERIPLASMIC PROTEIN"/>
    <property type="match status" value="1"/>
</dbReference>
<proteinExistence type="inferred from homology"/>
<feature type="chain" id="PRO_5039205180" evidence="3">
    <location>
        <begin position="22"/>
        <end position="309"/>
    </location>
</feature>
<evidence type="ECO:0000256" key="3">
    <source>
        <dbReference type="SAM" id="SignalP"/>
    </source>
</evidence>
<accession>A0A9E2KQV2</accession>
<dbReference type="InterPro" id="IPR005770">
    <property type="entry name" value="PhnD"/>
</dbReference>
<reference evidence="5" key="1">
    <citation type="journal article" date="2021" name="PeerJ">
        <title>Extensive microbial diversity within the chicken gut microbiome revealed by metagenomics and culture.</title>
        <authorList>
            <person name="Gilroy R."/>
            <person name="Ravi A."/>
            <person name="Getino M."/>
            <person name="Pursley I."/>
            <person name="Horton D.L."/>
            <person name="Alikhan N.F."/>
            <person name="Baker D."/>
            <person name="Gharbi K."/>
            <person name="Hall N."/>
            <person name="Watson M."/>
            <person name="Adriaenssens E.M."/>
            <person name="Foster-Nyarko E."/>
            <person name="Jarju S."/>
            <person name="Secka A."/>
            <person name="Antonio M."/>
            <person name="Oren A."/>
            <person name="Chaudhuri R.R."/>
            <person name="La Ragione R."/>
            <person name="Hildebrand F."/>
            <person name="Pallen M.J."/>
        </authorList>
    </citation>
    <scope>NUCLEOTIDE SEQUENCE</scope>
    <source>
        <strain evidence="5">F6-686</strain>
    </source>
</reference>
<comment type="caution">
    <text evidence="5">The sequence shown here is derived from an EMBL/GenBank/DDBJ whole genome shotgun (WGS) entry which is preliminary data.</text>
</comment>
<dbReference type="AlphaFoldDB" id="A0A9E2KQV2"/>
<feature type="domain" description="Solute-binding protein family 3/N-terminal" evidence="4">
    <location>
        <begin position="51"/>
        <end position="288"/>
    </location>
</feature>
<name>A0A9E2KQV2_9LACO</name>
<keyword evidence="2 3" id="KW-0732">Signal</keyword>
<dbReference type="SUPFAM" id="SSF53850">
    <property type="entry name" value="Periplasmic binding protein-like II"/>
    <property type="match status" value="1"/>
</dbReference>
<evidence type="ECO:0000256" key="1">
    <source>
        <dbReference type="ARBA" id="ARBA00007162"/>
    </source>
</evidence>
<evidence type="ECO:0000313" key="6">
    <source>
        <dbReference type="Proteomes" id="UP000823844"/>
    </source>
</evidence>
<sequence>MKIKKLFVGLVALSAAVMATACSSNSSSSGKGNSDPKELNFEFVPSVQVNKVDSKTKPLQEALQKELGIPVHVTATTNYDGLLTAMQSKKVDAGFMPPDAYVLAHKKGIADVLLQAERYGYDEPSGVQNKTLMHAYRAGIYVKKGSQIKSWKDLKGKKIAVQAPTSSSGYVFPIVELYQKGLNALKDCKLTQINGADQAIISVANGDVDAAFTFADARPIAAKDDPKIMKEVVPIYFTKWIPNDTISVRKGLSKSFKKKLATAFKKMAKTKKGQEIIENIDQHYGYVDAKDSDFNTIRQYQKELNAIQK</sequence>
<dbReference type="CDD" id="cd01071">
    <property type="entry name" value="PBP2_PhnD_like"/>
    <property type="match status" value="1"/>
</dbReference>
<reference evidence="5" key="2">
    <citation type="submission" date="2021-04" db="EMBL/GenBank/DDBJ databases">
        <authorList>
            <person name="Gilroy R."/>
        </authorList>
    </citation>
    <scope>NUCLEOTIDE SEQUENCE</scope>
    <source>
        <strain evidence="5">F6-686</strain>
    </source>
</reference>
<dbReference type="NCBIfam" id="TIGR01098">
    <property type="entry name" value="3A0109s03R"/>
    <property type="match status" value="1"/>
</dbReference>
<dbReference type="GO" id="GO:0043190">
    <property type="term" value="C:ATP-binding cassette (ABC) transporter complex"/>
    <property type="evidence" value="ECO:0007669"/>
    <property type="project" value="InterPro"/>
</dbReference>
<dbReference type="InterPro" id="IPR001638">
    <property type="entry name" value="Solute-binding_3/MltF_N"/>
</dbReference>
<dbReference type="Pfam" id="PF12974">
    <property type="entry name" value="Phosphonate-bd"/>
    <property type="match status" value="1"/>
</dbReference>
<evidence type="ECO:0000259" key="4">
    <source>
        <dbReference type="SMART" id="SM00062"/>
    </source>
</evidence>
<evidence type="ECO:0000313" key="5">
    <source>
        <dbReference type="EMBL" id="MBU3827911.1"/>
    </source>
</evidence>